<evidence type="ECO:0000313" key="3">
    <source>
        <dbReference type="EMBL" id="KAF4659195.1"/>
    </source>
</evidence>
<dbReference type="GO" id="GO:0009247">
    <property type="term" value="P:glycolipid biosynthetic process"/>
    <property type="evidence" value="ECO:0007669"/>
    <property type="project" value="TreeGrafter"/>
</dbReference>
<dbReference type="Gene3D" id="3.40.50.720">
    <property type="entry name" value="NAD(P)-binding Rossmann-like Domain"/>
    <property type="match status" value="1"/>
</dbReference>
<dbReference type="Pfam" id="PF03435">
    <property type="entry name" value="Sacchrp_dh_NADP"/>
    <property type="match status" value="1"/>
</dbReference>
<name>A0A7J6LIV0_PERCH</name>
<accession>A0A7J6LIV0</accession>
<dbReference type="EMBL" id="JAAPAO010000463">
    <property type="protein sequence ID" value="KAF4659195.1"/>
    <property type="molecule type" value="Genomic_DNA"/>
</dbReference>
<comment type="similarity">
    <text evidence="1">Belongs to the saccharopine dehydrogenase family.</text>
</comment>
<dbReference type="InterPro" id="IPR005097">
    <property type="entry name" value="Sacchrp_dh_NADP-bd"/>
</dbReference>
<dbReference type="GO" id="GO:0005811">
    <property type="term" value="C:lipid droplet"/>
    <property type="evidence" value="ECO:0007669"/>
    <property type="project" value="TreeGrafter"/>
</dbReference>
<dbReference type="OrthoDB" id="10268090at2759"/>
<proteinExistence type="inferred from homology"/>
<dbReference type="InterPro" id="IPR036291">
    <property type="entry name" value="NAD(P)-bd_dom_sf"/>
</dbReference>
<dbReference type="InterPro" id="IPR051276">
    <property type="entry name" value="Saccharopine_DH-like_oxidrdct"/>
</dbReference>
<evidence type="ECO:0000313" key="4">
    <source>
        <dbReference type="Proteomes" id="UP000591131"/>
    </source>
</evidence>
<dbReference type="PANTHER" id="PTHR12286">
    <property type="entry name" value="SACCHAROPINE DEHYDROGENASE-LIKE OXIDOREDUCTASE"/>
    <property type="match status" value="1"/>
</dbReference>
<sequence length="408" mass="44080">MLRLAAPVHLKVAAAGRNEDKIKQIISNIKGELSSSQEVGYIVADAYDQHSIQEMVRSTRLVLNCAGPFSLHGEVVVKACVEAGTDYMDTAGEINFAEAMQLKYSAAAKTSGSVIISSCAFDAVPGDIGVQLMHDALSKNGGVPYSVEAFLEIQEGPKGYTGGFGTFQSLLLAFSNRSMLKKTRKELRAAGQRPDLKLSGPKFSPHNLPFIDSRAPRGIYVPFVGPTPSVVLRSQQLLSKEDPSYTAVNDITYMKMPPGILTKMGYAFFGLICLLMSTFEVGRRLLHKFPEAFTGGKISRSGPTREQMESTFYKITFIGSGYSSEKALDTHPAARDVTLKGSVTGPDPGYNATSGILATLGFVLLTERDSVSVKHGGVYTPATVFRGTSAAKRLTQERFAVYSDNMLD</sequence>
<dbReference type="Proteomes" id="UP000591131">
    <property type="component" value="Unassembled WGS sequence"/>
</dbReference>
<dbReference type="SUPFAM" id="SSF51735">
    <property type="entry name" value="NAD(P)-binding Rossmann-fold domains"/>
    <property type="match status" value="1"/>
</dbReference>
<dbReference type="AlphaFoldDB" id="A0A7J6LIV0"/>
<feature type="domain" description="Saccharopine dehydrogenase NADP binding" evidence="2">
    <location>
        <begin position="11"/>
        <end position="116"/>
    </location>
</feature>
<evidence type="ECO:0000259" key="2">
    <source>
        <dbReference type="Pfam" id="PF03435"/>
    </source>
</evidence>
<organism evidence="3 4">
    <name type="scientific">Perkinsus chesapeaki</name>
    <name type="common">Clam parasite</name>
    <name type="synonym">Perkinsus andrewsi</name>
    <dbReference type="NCBI Taxonomy" id="330153"/>
    <lineage>
        <taxon>Eukaryota</taxon>
        <taxon>Sar</taxon>
        <taxon>Alveolata</taxon>
        <taxon>Perkinsozoa</taxon>
        <taxon>Perkinsea</taxon>
        <taxon>Perkinsida</taxon>
        <taxon>Perkinsidae</taxon>
        <taxon>Perkinsus</taxon>
    </lineage>
</organism>
<reference evidence="3 4" key="1">
    <citation type="submission" date="2020-04" db="EMBL/GenBank/DDBJ databases">
        <title>Perkinsus chesapeaki whole genome sequence.</title>
        <authorList>
            <person name="Bogema D.R."/>
        </authorList>
    </citation>
    <scope>NUCLEOTIDE SEQUENCE [LARGE SCALE GENOMIC DNA]</scope>
    <source>
        <strain evidence="3">ATCC PRA-425</strain>
    </source>
</reference>
<dbReference type="GO" id="GO:0005886">
    <property type="term" value="C:plasma membrane"/>
    <property type="evidence" value="ECO:0007669"/>
    <property type="project" value="TreeGrafter"/>
</dbReference>
<evidence type="ECO:0000256" key="1">
    <source>
        <dbReference type="ARBA" id="ARBA00038048"/>
    </source>
</evidence>
<comment type="caution">
    <text evidence="3">The sequence shown here is derived from an EMBL/GenBank/DDBJ whole genome shotgun (WGS) entry which is preliminary data.</text>
</comment>
<dbReference type="PANTHER" id="PTHR12286:SF5">
    <property type="entry name" value="SACCHAROPINE DEHYDROGENASE-LIKE OXIDOREDUCTASE"/>
    <property type="match status" value="1"/>
</dbReference>
<protein>
    <recommendedName>
        <fullName evidence="2">Saccharopine dehydrogenase NADP binding domain-containing protein</fullName>
    </recommendedName>
</protein>
<gene>
    <name evidence="3" type="ORF">FOL47_007692</name>
</gene>
<keyword evidence="4" id="KW-1185">Reference proteome</keyword>
<dbReference type="GO" id="GO:0005739">
    <property type="term" value="C:mitochondrion"/>
    <property type="evidence" value="ECO:0007669"/>
    <property type="project" value="TreeGrafter"/>
</dbReference>